<protein>
    <recommendedName>
        <fullName evidence="14">G-protein coupled receptors family 1 profile domain-containing protein</fullName>
    </recommendedName>
</protein>
<comment type="caution">
    <text evidence="15">The sequence shown here is derived from an EMBL/GenBank/DDBJ whole genome shotgun (WGS) entry which is preliminary data.</text>
</comment>
<dbReference type="Proteomes" id="UP000824782">
    <property type="component" value="Unassembled WGS sequence"/>
</dbReference>
<evidence type="ECO:0000256" key="10">
    <source>
        <dbReference type="ARBA" id="ARBA00023170"/>
    </source>
</evidence>
<evidence type="ECO:0000313" key="15">
    <source>
        <dbReference type="EMBL" id="KAG8560310.1"/>
    </source>
</evidence>
<feature type="transmembrane region" description="Helical" evidence="13">
    <location>
        <begin position="140"/>
        <end position="166"/>
    </location>
</feature>
<evidence type="ECO:0000256" key="6">
    <source>
        <dbReference type="ARBA" id="ARBA00022989"/>
    </source>
</evidence>
<dbReference type="SMART" id="SM01381">
    <property type="entry name" value="7TM_GPCR_Srsx"/>
    <property type="match status" value="1"/>
</dbReference>
<dbReference type="InterPro" id="IPR000276">
    <property type="entry name" value="GPCR_Rhodpsn"/>
</dbReference>
<dbReference type="InterPro" id="IPR050939">
    <property type="entry name" value="Olfactory_GPCR1"/>
</dbReference>
<organism evidence="15 16">
    <name type="scientific">Engystomops pustulosus</name>
    <name type="common">Tungara frog</name>
    <name type="synonym">Physalaemus pustulosus</name>
    <dbReference type="NCBI Taxonomy" id="76066"/>
    <lineage>
        <taxon>Eukaryota</taxon>
        <taxon>Metazoa</taxon>
        <taxon>Chordata</taxon>
        <taxon>Craniata</taxon>
        <taxon>Vertebrata</taxon>
        <taxon>Euteleostomi</taxon>
        <taxon>Amphibia</taxon>
        <taxon>Batrachia</taxon>
        <taxon>Anura</taxon>
        <taxon>Neobatrachia</taxon>
        <taxon>Hyloidea</taxon>
        <taxon>Leptodactylidae</taxon>
        <taxon>Leiuperinae</taxon>
        <taxon>Engystomops</taxon>
    </lineage>
</organism>
<dbReference type="Gene3D" id="1.20.1070.10">
    <property type="entry name" value="Rhodopsin 7-helix transmembrane proteins"/>
    <property type="match status" value="1"/>
</dbReference>
<dbReference type="InterPro" id="IPR000725">
    <property type="entry name" value="Olfact_rcpt"/>
</dbReference>
<sequence>MQDANKTTVTKFVLMGFNNLDIFEKILFFIATMAYVICIFGNFTIIILVRVEPSLHTPMYFFITTFAFLEIMFVSVTIPKLLALLMKATSTISMIGCFVQMYALHALGETECFLLALMVVDRYLAINNPLRYPAIMTHKFCSALAIVPWIAGFIISLMPSICTILLDYCGPNEINQFFCDLAPLQNLACSDSSFSNLATQIAAVLSVVFPFVTIVVLYTDIIHTVLKIESNEGKQKAFSTCSSHLIVACIFYSTIIIVYIRPKGSQYDKFLALMYTVITPPLNPFIYTLRNTDVKNSLRKLIRQLLRELSL</sequence>
<dbReference type="PRINTS" id="PR00237">
    <property type="entry name" value="GPCRRHODOPSN"/>
</dbReference>
<evidence type="ECO:0000256" key="4">
    <source>
        <dbReference type="ARBA" id="ARBA00022692"/>
    </source>
</evidence>
<dbReference type="CDD" id="cd13954">
    <property type="entry name" value="7tmA_OR"/>
    <property type="match status" value="1"/>
</dbReference>
<keyword evidence="10" id="KW-0675">Receptor</keyword>
<feature type="domain" description="G-protein coupled receptors family 1 profile" evidence="14">
    <location>
        <begin position="41"/>
        <end position="287"/>
    </location>
</feature>
<dbReference type="GO" id="GO:0004930">
    <property type="term" value="F:G protein-coupled receptor activity"/>
    <property type="evidence" value="ECO:0007669"/>
    <property type="project" value="UniProtKB-KW"/>
</dbReference>
<feature type="transmembrane region" description="Helical" evidence="13">
    <location>
        <begin position="26"/>
        <end position="48"/>
    </location>
</feature>
<evidence type="ECO:0000256" key="5">
    <source>
        <dbReference type="ARBA" id="ARBA00022725"/>
    </source>
</evidence>
<evidence type="ECO:0000256" key="12">
    <source>
        <dbReference type="ARBA" id="ARBA00023224"/>
    </source>
</evidence>
<keyword evidence="3" id="KW-0716">Sensory transduction</keyword>
<keyword evidence="4 13" id="KW-0812">Transmembrane</keyword>
<evidence type="ECO:0000256" key="3">
    <source>
        <dbReference type="ARBA" id="ARBA00022606"/>
    </source>
</evidence>
<evidence type="ECO:0000256" key="11">
    <source>
        <dbReference type="ARBA" id="ARBA00023180"/>
    </source>
</evidence>
<evidence type="ECO:0000256" key="9">
    <source>
        <dbReference type="ARBA" id="ARBA00023157"/>
    </source>
</evidence>
<evidence type="ECO:0000256" key="2">
    <source>
        <dbReference type="ARBA" id="ARBA00022475"/>
    </source>
</evidence>
<dbReference type="AlphaFoldDB" id="A0AAV7ALG6"/>
<dbReference type="GO" id="GO:0005886">
    <property type="term" value="C:plasma membrane"/>
    <property type="evidence" value="ECO:0007669"/>
    <property type="project" value="UniProtKB-SubCell"/>
</dbReference>
<proteinExistence type="predicted"/>
<keyword evidence="2" id="KW-1003">Cell membrane</keyword>
<dbReference type="PANTHER" id="PTHR24242">
    <property type="entry name" value="G-PROTEIN COUPLED RECEPTOR"/>
    <property type="match status" value="1"/>
</dbReference>
<keyword evidence="12" id="KW-0807">Transducer</keyword>
<evidence type="ECO:0000256" key="8">
    <source>
        <dbReference type="ARBA" id="ARBA00023136"/>
    </source>
</evidence>
<dbReference type="GO" id="GO:0004984">
    <property type="term" value="F:olfactory receptor activity"/>
    <property type="evidence" value="ECO:0007669"/>
    <property type="project" value="InterPro"/>
</dbReference>
<feature type="transmembrane region" description="Helical" evidence="13">
    <location>
        <begin position="60"/>
        <end position="82"/>
    </location>
</feature>
<accession>A0AAV7ALG6</accession>
<evidence type="ECO:0000259" key="14">
    <source>
        <dbReference type="PROSITE" id="PS50262"/>
    </source>
</evidence>
<keyword evidence="9" id="KW-1015">Disulfide bond</keyword>
<dbReference type="InterPro" id="IPR017452">
    <property type="entry name" value="GPCR_Rhodpsn_7TM"/>
</dbReference>
<evidence type="ECO:0000256" key="7">
    <source>
        <dbReference type="ARBA" id="ARBA00023040"/>
    </source>
</evidence>
<keyword evidence="6 13" id="KW-1133">Transmembrane helix</keyword>
<reference evidence="15" key="1">
    <citation type="thesis" date="2020" institute="ProQuest LLC" country="789 East Eisenhower Parkway, Ann Arbor, MI, USA">
        <title>Comparative Genomics and Chromosome Evolution.</title>
        <authorList>
            <person name="Mudd A.B."/>
        </authorList>
    </citation>
    <scope>NUCLEOTIDE SEQUENCE</scope>
    <source>
        <strain evidence="15">237g6f4</strain>
        <tissue evidence="15">Blood</tissue>
    </source>
</reference>
<comment type="subcellular location">
    <subcellularLocation>
        <location evidence="1">Cell membrane</location>
        <topology evidence="1">Multi-pass membrane protein</topology>
    </subcellularLocation>
</comment>
<dbReference type="PANTHER" id="PTHR24242:SF403">
    <property type="entry name" value="OLFACTORY RECEPTOR 5V1-LIKE"/>
    <property type="match status" value="1"/>
</dbReference>
<dbReference type="FunFam" id="1.20.1070.10:FF:000010">
    <property type="entry name" value="Olfactory receptor"/>
    <property type="match status" value="1"/>
</dbReference>
<dbReference type="PROSITE" id="PS50262">
    <property type="entry name" value="G_PROTEIN_RECEP_F1_2"/>
    <property type="match status" value="1"/>
</dbReference>
<keyword evidence="16" id="KW-1185">Reference proteome</keyword>
<keyword evidence="11" id="KW-0325">Glycoprotein</keyword>
<name>A0AAV7ALG6_ENGPU</name>
<keyword evidence="8 13" id="KW-0472">Membrane</keyword>
<feature type="transmembrane region" description="Helical" evidence="13">
    <location>
        <begin position="201"/>
        <end position="226"/>
    </location>
</feature>
<feature type="transmembrane region" description="Helical" evidence="13">
    <location>
        <begin position="272"/>
        <end position="289"/>
    </location>
</feature>
<dbReference type="PRINTS" id="PR00245">
    <property type="entry name" value="OLFACTORYR"/>
</dbReference>
<evidence type="ECO:0000256" key="1">
    <source>
        <dbReference type="ARBA" id="ARBA00004651"/>
    </source>
</evidence>
<evidence type="ECO:0000313" key="16">
    <source>
        <dbReference type="Proteomes" id="UP000824782"/>
    </source>
</evidence>
<gene>
    <name evidence="15" type="ORF">GDO81_014909</name>
</gene>
<keyword evidence="7" id="KW-0297">G-protein coupled receptor</keyword>
<dbReference type="EMBL" id="WNYA01000007">
    <property type="protein sequence ID" value="KAG8560310.1"/>
    <property type="molecule type" value="Genomic_DNA"/>
</dbReference>
<evidence type="ECO:0000256" key="13">
    <source>
        <dbReference type="SAM" id="Phobius"/>
    </source>
</evidence>
<keyword evidence="5" id="KW-0552">Olfaction</keyword>
<feature type="transmembrane region" description="Helical" evidence="13">
    <location>
        <begin position="238"/>
        <end position="260"/>
    </location>
</feature>
<dbReference type="SUPFAM" id="SSF81321">
    <property type="entry name" value="Family A G protein-coupled receptor-like"/>
    <property type="match status" value="1"/>
</dbReference>
<dbReference type="Pfam" id="PF13853">
    <property type="entry name" value="7tm_4"/>
    <property type="match status" value="1"/>
</dbReference>